<feature type="region of interest" description="Disordered" evidence="1">
    <location>
        <begin position="99"/>
        <end position="121"/>
    </location>
</feature>
<protein>
    <submittedName>
        <fullName evidence="2">Uncharacterized protein</fullName>
    </submittedName>
</protein>
<feature type="compositionally biased region" description="Basic and acidic residues" evidence="1">
    <location>
        <begin position="58"/>
        <end position="69"/>
    </location>
</feature>
<evidence type="ECO:0000313" key="2">
    <source>
        <dbReference type="EMBL" id="GES75997.1"/>
    </source>
</evidence>
<evidence type="ECO:0000256" key="1">
    <source>
        <dbReference type="SAM" id="MobiDB-lite"/>
    </source>
</evidence>
<dbReference type="EMBL" id="BLAL01000018">
    <property type="protein sequence ID" value="GES75997.1"/>
    <property type="molecule type" value="Genomic_DNA"/>
</dbReference>
<dbReference type="AlphaFoldDB" id="A0A8H3QEF1"/>
<feature type="compositionally biased region" description="Low complexity" evidence="1">
    <location>
        <begin position="44"/>
        <end position="57"/>
    </location>
</feature>
<comment type="caution">
    <text evidence="2">The sequence shown here is derived from an EMBL/GenBank/DDBJ whole genome shotgun (WGS) entry which is preliminary data.</text>
</comment>
<organism evidence="2 3">
    <name type="scientific">Rhizophagus clarus</name>
    <dbReference type="NCBI Taxonomy" id="94130"/>
    <lineage>
        <taxon>Eukaryota</taxon>
        <taxon>Fungi</taxon>
        <taxon>Fungi incertae sedis</taxon>
        <taxon>Mucoromycota</taxon>
        <taxon>Glomeromycotina</taxon>
        <taxon>Glomeromycetes</taxon>
        <taxon>Glomerales</taxon>
        <taxon>Glomeraceae</taxon>
        <taxon>Rhizophagus</taxon>
    </lineage>
</organism>
<gene>
    <name evidence="2" type="ORF">RCL2_000339900</name>
</gene>
<feature type="compositionally biased region" description="Polar residues" evidence="1">
    <location>
        <begin position="70"/>
        <end position="79"/>
    </location>
</feature>
<proteinExistence type="predicted"/>
<accession>A0A8H3QEF1</accession>
<dbReference type="Proteomes" id="UP000615446">
    <property type="component" value="Unassembled WGS sequence"/>
</dbReference>
<name>A0A8H3QEF1_9GLOM</name>
<reference evidence="2" key="1">
    <citation type="submission" date="2019-10" db="EMBL/GenBank/DDBJ databases">
        <title>Conservation and host-specific expression of non-tandemly repeated heterogenous ribosome RNA gene in arbuscular mycorrhizal fungi.</title>
        <authorList>
            <person name="Maeda T."/>
            <person name="Kobayashi Y."/>
            <person name="Nakagawa T."/>
            <person name="Ezawa T."/>
            <person name="Yamaguchi K."/>
            <person name="Bino T."/>
            <person name="Nishimoto Y."/>
            <person name="Shigenobu S."/>
            <person name="Kawaguchi M."/>
        </authorList>
    </citation>
    <scope>NUCLEOTIDE SEQUENCE</scope>
    <source>
        <strain evidence="2">HR1</strain>
    </source>
</reference>
<sequence length="291" mass="32904">MSTRSTRSSNRNTKRNSSSINNNNQEMIIDVNNVTKVTIDPPKDNVSVSSSTTPTNDSNRHEFQIKDPPESQTHTNEMSTPKMPVAISLSESLHASKNNENPLVTAPQENQSGANTKIDLPNKEKNKITNTNQDMLMHEQLDLSNFKGEQTFKLFCPLNHFPNNDNPHEVLNKVRAHFANKDTFKGCSIDTICKISIIVLTFTSDVDKSALDGTNIGSLKVTFHDFNEENTCTIIQQELSKIFNRSIRFVDIPTSSIEVFIDIVQNQYGKIHSYKEIIRQKRNNNQQRGPN</sequence>
<feature type="region of interest" description="Disordered" evidence="1">
    <location>
        <begin position="1"/>
        <end position="79"/>
    </location>
</feature>
<evidence type="ECO:0000313" key="3">
    <source>
        <dbReference type="Proteomes" id="UP000615446"/>
    </source>
</evidence>
<feature type="compositionally biased region" description="Low complexity" evidence="1">
    <location>
        <begin position="1"/>
        <end position="24"/>
    </location>
</feature>
<feature type="compositionally biased region" description="Polar residues" evidence="1">
    <location>
        <begin position="99"/>
        <end position="115"/>
    </location>
</feature>